<dbReference type="InterPro" id="IPR010541">
    <property type="entry name" value="Prp3_C"/>
</dbReference>
<proteinExistence type="predicted"/>
<evidence type="ECO:0000259" key="1">
    <source>
        <dbReference type="PROSITE" id="PS50908"/>
    </source>
</evidence>
<dbReference type="Pfam" id="PF06544">
    <property type="entry name" value="Prp3_C"/>
    <property type="match status" value="1"/>
</dbReference>
<dbReference type="RefSeq" id="XP_002733405.1">
    <property type="nucleotide sequence ID" value="XM_002733359.2"/>
</dbReference>
<dbReference type="Pfam" id="PF05773">
    <property type="entry name" value="RWD"/>
    <property type="match status" value="1"/>
</dbReference>
<keyword evidence="2" id="KW-1185">Reference proteome</keyword>
<organism evidence="2 3">
    <name type="scientific">Saccoglossus kowalevskii</name>
    <name type="common">Acorn worm</name>
    <dbReference type="NCBI Taxonomy" id="10224"/>
    <lineage>
        <taxon>Eukaryota</taxon>
        <taxon>Metazoa</taxon>
        <taxon>Hemichordata</taxon>
        <taxon>Enteropneusta</taxon>
        <taxon>Harrimaniidae</taxon>
        <taxon>Saccoglossus</taxon>
    </lineage>
</organism>
<dbReference type="PROSITE" id="PS50908">
    <property type="entry name" value="RWD"/>
    <property type="match status" value="1"/>
</dbReference>
<dbReference type="CDD" id="cd23829">
    <property type="entry name" value="RWD_RWDD2"/>
    <property type="match status" value="1"/>
</dbReference>
<evidence type="ECO:0000313" key="2">
    <source>
        <dbReference type="Proteomes" id="UP000694865"/>
    </source>
</evidence>
<dbReference type="SUPFAM" id="SSF54495">
    <property type="entry name" value="UBC-like"/>
    <property type="match status" value="1"/>
</dbReference>
<dbReference type="InterPro" id="IPR059181">
    <property type="entry name" value="RWDD2A-B_C"/>
</dbReference>
<dbReference type="Gene3D" id="3.10.110.10">
    <property type="entry name" value="Ubiquitin Conjugating Enzyme"/>
    <property type="match status" value="1"/>
</dbReference>
<sequence length="297" mass="34615">MADAFLLGLQLSEVEMLSSMFPKEEEFTLDNPAIVHEVREYVEGLSKGVPRQISFTLNTVIEEPFQNANIALICSLPHDYPNTTPEVFVRSSQFSRQYQKQINIDLNRFLSSLERGELCIAETLQWLQDNAKKYITIQLGEDNLQDKSSKCNDLKFTRLWIHSHHIYNKIKRKDIIEWAQELGLSGFSMPGKPGVICVEGYSSFCEEFWKRLRHLNWKKITMRHKEDIAMKTSDSESEFGKLKFFENFEEKNFDAHSFGHGRDYHMDLGLFYQFLEQHNCGYMFKILLGVDGKVSKS</sequence>
<dbReference type="InterPro" id="IPR017359">
    <property type="entry name" value="Phi-like"/>
</dbReference>
<feature type="domain" description="RWD" evidence="1">
    <location>
        <begin position="12"/>
        <end position="134"/>
    </location>
</feature>
<dbReference type="PANTHER" id="PTHR15955:SF8">
    <property type="entry name" value="RWD DOMAIN-CONTAINING PROTEIN 2B-RELATED"/>
    <property type="match status" value="1"/>
</dbReference>
<dbReference type="InterPro" id="IPR006575">
    <property type="entry name" value="RWD_dom"/>
</dbReference>
<accession>A0ABM0GMV3</accession>
<name>A0ABM0GMV3_SACKO</name>
<dbReference type="InterPro" id="IPR016135">
    <property type="entry name" value="UBQ-conjugating_enzyme/RWD"/>
</dbReference>
<dbReference type="CDD" id="cd24163">
    <property type="entry name" value="RWDD2_C"/>
    <property type="match status" value="1"/>
</dbReference>
<evidence type="ECO:0000313" key="3">
    <source>
        <dbReference type="RefSeq" id="XP_002733405.1"/>
    </source>
</evidence>
<reference evidence="3" key="1">
    <citation type="submission" date="2025-08" db="UniProtKB">
        <authorList>
            <consortium name="RefSeq"/>
        </authorList>
    </citation>
    <scope>IDENTIFICATION</scope>
    <source>
        <tissue evidence="3">Testes</tissue>
    </source>
</reference>
<protein>
    <submittedName>
        <fullName evidence="3">RWD domain-containing protein 2B-like</fullName>
    </submittedName>
</protein>
<dbReference type="Proteomes" id="UP000694865">
    <property type="component" value="Unplaced"/>
</dbReference>
<dbReference type="PANTHER" id="PTHR15955">
    <property type="entry name" value="RWD DOMAIN CONTAINING PROTEIN 2"/>
    <property type="match status" value="1"/>
</dbReference>
<dbReference type="PIRSF" id="PIRSF038021">
    <property type="entry name" value="UCP038021_RWDD2"/>
    <property type="match status" value="1"/>
</dbReference>
<dbReference type="GeneID" id="100367663"/>
<gene>
    <name evidence="3" type="primary">LOC100367663</name>
</gene>
<dbReference type="SMART" id="SM00591">
    <property type="entry name" value="RWD"/>
    <property type="match status" value="1"/>
</dbReference>